<keyword evidence="2" id="KW-1185">Reference proteome</keyword>
<gene>
    <name evidence="1" type="ORF">CRV2_00017855</name>
</gene>
<sequence>MATRPLKFGPACRKHLVIVTSNRAIRTLVILGCGTMGTAILKGIIPSQDSSLGAQKADLLPTRFMAYVRRPESTDAIRSKLPREALDSTASVHVNDNRAAVLEADVILLAYQPHLYKSLLEESRICAALKGKPIILVLAGFYPREIERHLGEIAHKESKNMSEFYAFSVIRAMPNVASAVQTSSTVLEMDPPPHLKDTIATAHAIFSCVGTVFTPSRAYFRICTTLTGSTPAFFAMAIDGLVDGAVAFGLTHTEATQMATTTMRATADLITSGKSNNDLNRQCACVYGWTPQGRRVLEKAQTRDVWMQALDATVSG</sequence>
<accession>A0ACA9UBP9</accession>
<reference evidence="1" key="1">
    <citation type="submission" date="2020-04" db="EMBL/GenBank/DDBJ databases">
        <authorList>
            <person name="Broberg M."/>
        </authorList>
    </citation>
    <scope>NUCLEOTIDE SEQUENCE</scope>
</reference>
<dbReference type="EMBL" id="CADEHS020000159">
    <property type="protein sequence ID" value="CAG9950222.1"/>
    <property type="molecule type" value="Genomic_DNA"/>
</dbReference>
<protein>
    <submittedName>
        <fullName evidence="1">Uncharacterized protein</fullName>
    </submittedName>
</protein>
<name>A0ACA9UBP9_BIOOC</name>
<reference evidence="1" key="2">
    <citation type="submission" date="2021-10" db="EMBL/GenBank/DDBJ databases">
        <authorList>
            <person name="Piombo E."/>
        </authorList>
    </citation>
    <scope>NUCLEOTIDE SEQUENCE</scope>
</reference>
<evidence type="ECO:0000313" key="1">
    <source>
        <dbReference type="EMBL" id="CAG9950222.1"/>
    </source>
</evidence>
<organism evidence="1 2">
    <name type="scientific">Clonostachys rosea f. rosea IK726</name>
    <dbReference type="NCBI Taxonomy" id="1349383"/>
    <lineage>
        <taxon>Eukaryota</taxon>
        <taxon>Fungi</taxon>
        <taxon>Dikarya</taxon>
        <taxon>Ascomycota</taxon>
        <taxon>Pezizomycotina</taxon>
        <taxon>Sordariomycetes</taxon>
        <taxon>Hypocreomycetidae</taxon>
        <taxon>Hypocreales</taxon>
        <taxon>Bionectriaceae</taxon>
        <taxon>Clonostachys</taxon>
    </lineage>
</organism>
<comment type="caution">
    <text evidence="1">The sequence shown here is derived from an EMBL/GenBank/DDBJ whole genome shotgun (WGS) entry which is preliminary data.</text>
</comment>
<proteinExistence type="predicted"/>
<dbReference type="Proteomes" id="UP000836387">
    <property type="component" value="Unassembled WGS sequence"/>
</dbReference>
<evidence type="ECO:0000313" key="2">
    <source>
        <dbReference type="Proteomes" id="UP000836387"/>
    </source>
</evidence>